<evidence type="ECO:0000313" key="1">
    <source>
        <dbReference type="EMBL" id="KAH7991780.1"/>
    </source>
</evidence>
<evidence type="ECO:0000313" key="2">
    <source>
        <dbReference type="Proteomes" id="UP000827872"/>
    </source>
</evidence>
<protein>
    <submittedName>
        <fullName evidence="1">Uncharacterized protein</fullName>
    </submittedName>
</protein>
<proteinExistence type="predicted"/>
<sequence>MIECANPLCISMWPQTKEQVWGTFFESAAIVIAFCGQEPFLSIKIQFSRPSHQWSLQSHFAEKITSQFSFWLHSSAAAAAVLLSCIINEILIENILVNTFHTVLFCTRLAILLVNSHNLSDENEQLATEKSPFLTSNEQNSFD</sequence>
<accession>A0ACB8EHI3</accession>
<name>A0ACB8EHI3_9SAUR</name>
<keyword evidence="2" id="KW-1185">Reference proteome</keyword>
<comment type="caution">
    <text evidence="1">The sequence shown here is derived from an EMBL/GenBank/DDBJ whole genome shotgun (WGS) entry which is preliminary data.</text>
</comment>
<gene>
    <name evidence="1" type="ORF">K3G42_011521</name>
</gene>
<organism evidence="1 2">
    <name type="scientific">Sphaerodactylus townsendi</name>
    <dbReference type="NCBI Taxonomy" id="933632"/>
    <lineage>
        <taxon>Eukaryota</taxon>
        <taxon>Metazoa</taxon>
        <taxon>Chordata</taxon>
        <taxon>Craniata</taxon>
        <taxon>Vertebrata</taxon>
        <taxon>Euteleostomi</taxon>
        <taxon>Lepidosauria</taxon>
        <taxon>Squamata</taxon>
        <taxon>Bifurcata</taxon>
        <taxon>Gekkota</taxon>
        <taxon>Sphaerodactylidae</taxon>
        <taxon>Sphaerodactylus</taxon>
    </lineage>
</organism>
<reference evidence="1" key="1">
    <citation type="submission" date="2021-08" db="EMBL/GenBank/DDBJ databases">
        <title>The first chromosome-level gecko genome reveals the dynamic sex chromosomes of Neotropical dwarf geckos (Sphaerodactylidae: Sphaerodactylus).</title>
        <authorList>
            <person name="Pinto B.J."/>
            <person name="Keating S.E."/>
            <person name="Gamble T."/>
        </authorList>
    </citation>
    <scope>NUCLEOTIDE SEQUENCE</scope>
    <source>
        <strain evidence="1">TG3544</strain>
    </source>
</reference>
<dbReference type="EMBL" id="CM037616">
    <property type="protein sequence ID" value="KAH7991780.1"/>
    <property type="molecule type" value="Genomic_DNA"/>
</dbReference>
<dbReference type="Proteomes" id="UP000827872">
    <property type="component" value="Linkage Group LG03"/>
</dbReference>